<dbReference type="WBParaSite" id="GPLIN_001210000">
    <property type="protein sequence ID" value="GPLIN_001210000"/>
    <property type="gene ID" value="GPLIN_001210000"/>
</dbReference>
<reference evidence="1" key="1">
    <citation type="submission" date="2013-12" db="EMBL/GenBank/DDBJ databases">
        <authorList>
            <person name="Aslett M."/>
        </authorList>
    </citation>
    <scope>NUCLEOTIDE SEQUENCE [LARGE SCALE GENOMIC DNA]</scope>
    <source>
        <strain evidence="1">Lindley</strain>
    </source>
</reference>
<protein>
    <submittedName>
        <fullName evidence="2">Saposin B-type domain-containing protein</fullName>
    </submittedName>
</protein>
<reference evidence="2" key="3">
    <citation type="submission" date="2016-06" db="UniProtKB">
        <authorList>
            <consortium name="WormBaseParasite"/>
        </authorList>
    </citation>
    <scope>IDENTIFICATION</scope>
</reference>
<sequence length="82" mass="9457">MNLAVSVVKCRMKLFQAITIQVLQDIFDVSTVNCCERLFEIVERCDWCNFGGLQFVREILGAAKVLCKPKFAHRIQRVQKLP</sequence>
<evidence type="ECO:0000313" key="2">
    <source>
        <dbReference type="WBParaSite" id="GPLIN_001210000"/>
    </source>
</evidence>
<name>A0A183CGU5_GLOPA</name>
<accession>A0A183CGU5</accession>
<dbReference type="AlphaFoldDB" id="A0A183CGU5"/>
<dbReference type="Proteomes" id="UP000050741">
    <property type="component" value="Unassembled WGS sequence"/>
</dbReference>
<proteinExistence type="predicted"/>
<evidence type="ECO:0000313" key="1">
    <source>
        <dbReference type="Proteomes" id="UP000050741"/>
    </source>
</evidence>
<reference evidence="1" key="2">
    <citation type="submission" date="2014-05" db="EMBL/GenBank/DDBJ databases">
        <title>The genome and life-stage specific transcriptomes of Globodera pallida elucidate key aspects of plant parasitism by a cyst nematode.</title>
        <authorList>
            <person name="Cotton J.A."/>
            <person name="Lilley C.J."/>
            <person name="Jones L.M."/>
            <person name="Kikuchi T."/>
            <person name="Reid A.J."/>
            <person name="Thorpe P."/>
            <person name="Tsai I.J."/>
            <person name="Beasley H."/>
            <person name="Blok V."/>
            <person name="Cock P.J.A."/>
            <person name="Van den Akker S.E."/>
            <person name="Holroyd N."/>
            <person name="Hunt M."/>
            <person name="Mantelin S."/>
            <person name="Naghra H."/>
            <person name="Pain A."/>
            <person name="Palomares-Rius J.E."/>
            <person name="Zarowiecki M."/>
            <person name="Berriman M."/>
            <person name="Jones J.T."/>
            <person name="Urwin P.E."/>
        </authorList>
    </citation>
    <scope>NUCLEOTIDE SEQUENCE [LARGE SCALE GENOMIC DNA]</scope>
    <source>
        <strain evidence="1">Lindley</strain>
    </source>
</reference>
<keyword evidence="1" id="KW-1185">Reference proteome</keyword>
<organism evidence="1 2">
    <name type="scientific">Globodera pallida</name>
    <name type="common">Potato cyst nematode worm</name>
    <name type="synonym">Heterodera pallida</name>
    <dbReference type="NCBI Taxonomy" id="36090"/>
    <lineage>
        <taxon>Eukaryota</taxon>
        <taxon>Metazoa</taxon>
        <taxon>Ecdysozoa</taxon>
        <taxon>Nematoda</taxon>
        <taxon>Chromadorea</taxon>
        <taxon>Rhabditida</taxon>
        <taxon>Tylenchina</taxon>
        <taxon>Tylenchomorpha</taxon>
        <taxon>Tylenchoidea</taxon>
        <taxon>Heteroderidae</taxon>
        <taxon>Heteroderinae</taxon>
        <taxon>Globodera</taxon>
    </lineage>
</organism>